<evidence type="ECO:0000313" key="3">
    <source>
        <dbReference type="EMBL" id="QJD99312.1"/>
    </source>
</evidence>
<accession>A0A7Z2VUE8</accession>
<organism evidence="3 4">
    <name type="scientific">Massilia forsythiae</name>
    <dbReference type="NCBI Taxonomy" id="2728020"/>
    <lineage>
        <taxon>Bacteria</taxon>
        <taxon>Pseudomonadati</taxon>
        <taxon>Pseudomonadota</taxon>
        <taxon>Betaproteobacteria</taxon>
        <taxon>Burkholderiales</taxon>
        <taxon>Oxalobacteraceae</taxon>
        <taxon>Telluria group</taxon>
        <taxon>Massilia</taxon>
    </lineage>
</organism>
<reference evidence="3 4" key="1">
    <citation type="submission" date="2020-04" db="EMBL/GenBank/DDBJ databases">
        <title>Genome sequencing of novel species.</title>
        <authorList>
            <person name="Heo J."/>
            <person name="Kim S.-J."/>
            <person name="Kim J.-S."/>
            <person name="Hong S.-B."/>
            <person name="Kwon S.-W."/>
        </authorList>
    </citation>
    <scope>NUCLEOTIDE SEQUENCE [LARGE SCALE GENOMIC DNA]</scope>
    <source>
        <strain evidence="3 4">GN2-R2</strain>
    </source>
</reference>
<dbReference type="AlphaFoldDB" id="A0A7Z2VUE8"/>
<gene>
    <name evidence="3" type="ORF">HH212_04075</name>
</gene>
<dbReference type="Proteomes" id="UP000502415">
    <property type="component" value="Chromosome"/>
</dbReference>
<dbReference type="KEGG" id="mfy:HH212_04075"/>
<evidence type="ECO:0000259" key="2">
    <source>
        <dbReference type="Pfam" id="PF07589"/>
    </source>
</evidence>
<dbReference type="RefSeq" id="WP_169434209.1">
    <property type="nucleotide sequence ID" value="NZ_CP051685.1"/>
</dbReference>
<feature type="signal peptide" evidence="1">
    <location>
        <begin position="1"/>
        <end position="25"/>
    </location>
</feature>
<keyword evidence="1" id="KW-0732">Signal</keyword>
<sequence>MNLQSTFAAAILAAGAFTGAGPALAQSTPMPYVAGASVGNFSYRLVDLAPDDGIAPWIGVSPYTTSGYAHVYDQEGNHIDGADIDAPGDAGFANDYAAARFGIGAGATEASLSLYSGYAYASANQDFRFMLTPHTEVVFSADALVWAAHDPAAEHDTATAIAELFGSLRNVGDDDGLAFSTSSQVTQDTRAEWLSLSVHSGDDWAVGHVTMSAYGVAESHALPVPEPAMPAMLLGGMGLLAVAGRRYRK</sequence>
<dbReference type="EMBL" id="CP051685">
    <property type="protein sequence ID" value="QJD99312.1"/>
    <property type="molecule type" value="Genomic_DNA"/>
</dbReference>
<proteinExistence type="predicted"/>
<dbReference type="Pfam" id="PF07589">
    <property type="entry name" value="PEP-CTERM"/>
    <property type="match status" value="1"/>
</dbReference>
<name>A0A7Z2VUE8_9BURK</name>
<keyword evidence="4" id="KW-1185">Reference proteome</keyword>
<protein>
    <submittedName>
        <fullName evidence="3">PEP-CTERM sorting domain-containing protein</fullName>
    </submittedName>
</protein>
<evidence type="ECO:0000313" key="4">
    <source>
        <dbReference type="Proteomes" id="UP000502415"/>
    </source>
</evidence>
<dbReference type="InterPro" id="IPR013424">
    <property type="entry name" value="Ice-binding_C"/>
</dbReference>
<feature type="chain" id="PRO_5031437106" evidence="1">
    <location>
        <begin position="26"/>
        <end position="249"/>
    </location>
</feature>
<feature type="domain" description="Ice-binding protein C-terminal" evidence="2">
    <location>
        <begin position="223"/>
        <end position="246"/>
    </location>
</feature>
<evidence type="ECO:0000256" key="1">
    <source>
        <dbReference type="SAM" id="SignalP"/>
    </source>
</evidence>